<feature type="signal peptide" evidence="1">
    <location>
        <begin position="1"/>
        <end position="19"/>
    </location>
</feature>
<keyword evidence="1" id="KW-0732">Signal</keyword>
<protein>
    <submittedName>
        <fullName evidence="2">DUF2155 domain-containing protein</fullName>
    </submittedName>
</protein>
<sequence>MIRAALLALLLALPGVASAQEWTPRRTAEIQALDKVNARVLTLTATVGEPARFGTLTILVQACHARPADEVPDAAAFMEITDERSAPGAGPVFRGWMFADAPAVNMFEHPVYDLRILSCR</sequence>
<dbReference type="EMBL" id="JAHCDA010000001">
    <property type="protein sequence ID" value="MBS7810998.1"/>
    <property type="molecule type" value="Genomic_DNA"/>
</dbReference>
<accession>A0ABS5QC41</accession>
<organism evidence="2 3">
    <name type="scientific">Roseococcus pinisoli</name>
    <dbReference type="NCBI Taxonomy" id="2835040"/>
    <lineage>
        <taxon>Bacteria</taxon>
        <taxon>Pseudomonadati</taxon>
        <taxon>Pseudomonadota</taxon>
        <taxon>Alphaproteobacteria</taxon>
        <taxon>Acetobacterales</taxon>
        <taxon>Roseomonadaceae</taxon>
        <taxon>Roseococcus</taxon>
    </lineage>
</organism>
<reference evidence="2 3" key="1">
    <citation type="submission" date="2021-05" db="EMBL/GenBank/DDBJ databases">
        <title>Roseococcus sp. XZZS9, whole genome shotgun sequencing project.</title>
        <authorList>
            <person name="Zhao G."/>
            <person name="Shen L."/>
        </authorList>
    </citation>
    <scope>NUCLEOTIDE SEQUENCE [LARGE SCALE GENOMIC DNA]</scope>
    <source>
        <strain evidence="2 3">XZZS9</strain>
    </source>
</reference>
<evidence type="ECO:0000313" key="2">
    <source>
        <dbReference type="EMBL" id="MBS7810998.1"/>
    </source>
</evidence>
<proteinExistence type="predicted"/>
<gene>
    <name evidence="2" type="ORF">KHU32_08615</name>
</gene>
<keyword evidence="3" id="KW-1185">Reference proteome</keyword>
<evidence type="ECO:0000313" key="3">
    <source>
        <dbReference type="Proteomes" id="UP000766336"/>
    </source>
</evidence>
<dbReference type="Proteomes" id="UP000766336">
    <property type="component" value="Unassembled WGS sequence"/>
</dbReference>
<dbReference type="InterPro" id="IPR019225">
    <property type="entry name" value="DUF2155"/>
</dbReference>
<dbReference type="Pfam" id="PF09923">
    <property type="entry name" value="DUF2155"/>
    <property type="match status" value="1"/>
</dbReference>
<dbReference type="RefSeq" id="WP_213669575.1">
    <property type="nucleotide sequence ID" value="NZ_JAHCDA010000001.1"/>
</dbReference>
<name>A0ABS5QC41_9PROT</name>
<evidence type="ECO:0000256" key="1">
    <source>
        <dbReference type="SAM" id="SignalP"/>
    </source>
</evidence>
<comment type="caution">
    <text evidence="2">The sequence shown here is derived from an EMBL/GenBank/DDBJ whole genome shotgun (WGS) entry which is preliminary data.</text>
</comment>
<feature type="chain" id="PRO_5046582985" evidence="1">
    <location>
        <begin position="20"/>
        <end position="120"/>
    </location>
</feature>